<dbReference type="GO" id="GO:0022857">
    <property type="term" value="F:transmembrane transporter activity"/>
    <property type="evidence" value="ECO:0007669"/>
    <property type="project" value="InterPro"/>
</dbReference>
<organism evidence="8">
    <name type="scientific">Candidatus Fermentithermobacillus carboniphilus</name>
    <dbReference type="NCBI Taxonomy" id="3085328"/>
    <lineage>
        <taxon>Bacteria</taxon>
        <taxon>Bacillati</taxon>
        <taxon>Bacillota</taxon>
        <taxon>Candidatus Fermentithermobacillia</taxon>
        <taxon>Candidatus Fermentithermobacillales</taxon>
        <taxon>Candidatus Fermentithermobacillaceae</taxon>
        <taxon>Candidatus Fermentithermobacillus</taxon>
    </lineage>
</organism>
<feature type="transmembrane region" description="Helical" evidence="6">
    <location>
        <begin position="329"/>
        <end position="355"/>
    </location>
</feature>
<feature type="transmembrane region" description="Helical" evidence="6">
    <location>
        <begin position="241"/>
        <end position="259"/>
    </location>
</feature>
<comment type="subcellular location">
    <subcellularLocation>
        <location evidence="1">Cell membrane</location>
        <topology evidence="1">Multi-pass membrane protein</topology>
    </subcellularLocation>
</comment>
<name>A0AAT9LC14_9FIRM</name>
<dbReference type="InterPro" id="IPR020846">
    <property type="entry name" value="MFS_dom"/>
</dbReference>
<dbReference type="InterPro" id="IPR011701">
    <property type="entry name" value="MFS"/>
</dbReference>
<reference evidence="8" key="1">
    <citation type="submission" date="2020-10" db="EMBL/GenBank/DDBJ databases">
        <authorList>
            <person name="Kadnikov V."/>
            <person name="Beletsky A.V."/>
            <person name="Mardanov A.V."/>
            <person name="Karnachuk O.V."/>
            <person name="Ravin N.V."/>
        </authorList>
    </citation>
    <scope>NUCLEOTIDE SEQUENCE</scope>
    <source>
        <strain evidence="8">Bu02</strain>
    </source>
</reference>
<feature type="transmembrane region" description="Helical" evidence="6">
    <location>
        <begin position="159"/>
        <end position="180"/>
    </location>
</feature>
<keyword evidence="2" id="KW-0813">Transport</keyword>
<evidence type="ECO:0000259" key="7">
    <source>
        <dbReference type="PROSITE" id="PS50850"/>
    </source>
</evidence>
<feature type="transmembrane region" description="Helical" evidence="6">
    <location>
        <begin position="209"/>
        <end position="229"/>
    </location>
</feature>
<dbReference type="InterPro" id="IPR036259">
    <property type="entry name" value="MFS_trans_sf"/>
</dbReference>
<proteinExistence type="predicted"/>
<dbReference type="InterPro" id="IPR005828">
    <property type="entry name" value="MFS_sugar_transport-like"/>
</dbReference>
<feature type="transmembrane region" description="Helical" evidence="6">
    <location>
        <begin position="361"/>
        <end position="379"/>
    </location>
</feature>
<protein>
    <submittedName>
        <fullName evidence="8">MFS transporter</fullName>
    </submittedName>
</protein>
<dbReference type="Pfam" id="PF00083">
    <property type="entry name" value="Sugar_tr"/>
    <property type="match status" value="1"/>
</dbReference>
<dbReference type="PANTHER" id="PTHR23518:SF2">
    <property type="entry name" value="MAJOR FACILITATOR SUPERFAMILY TRANSPORTER"/>
    <property type="match status" value="1"/>
</dbReference>
<gene>
    <name evidence="8" type="ORF">IMF26_08480</name>
</gene>
<feature type="domain" description="Major facilitator superfamily (MFS) profile" evidence="7">
    <location>
        <begin position="3"/>
        <end position="382"/>
    </location>
</feature>
<keyword evidence="3 6" id="KW-0812">Transmembrane</keyword>
<keyword evidence="4 6" id="KW-1133">Transmembrane helix</keyword>
<keyword evidence="5 6" id="KW-0472">Membrane</keyword>
<evidence type="ECO:0000256" key="4">
    <source>
        <dbReference type="ARBA" id="ARBA00022989"/>
    </source>
</evidence>
<dbReference type="Pfam" id="PF07690">
    <property type="entry name" value="MFS_1"/>
    <property type="match status" value="1"/>
</dbReference>
<accession>A0AAT9LC14</accession>
<dbReference type="PROSITE" id="PS00216">
    <property type="entry name" value="SUGAR_TRANSPORT_1"/>
    <property type="match status" value="1"/>
</dbReference>
<evidence type="ECO:0000256" key="2">
    <source>
        <dbReference type="ARBA" id="ARBA00022448"/>
    </source>
</evidence>
<dbReference type="PANTHER" id="PTHR23518">
    <property type="entry name" value="C-METHYLTRANSFERASE"/>
    <property type="match status" value="1"/>
</dbReference>
<dbReference type="CDD" id="cd17370">
    <property type="entry name" value="MFS_MJ1317_like"/>
    <property type="match status" value="1"/>
</dbReference>
<dbReference type="PROSITE" id="PS50850">
    <property type="entry name" value="MFS"/>
    <property type="match status" value="1"/>
</dbReference>
<evidence type="ECO:0000313" key="8">
    <source>
        <dbReference type="EMBL" id="QUL98083.1"/>
    </source>
</evidence>
<dbReference type="SUPFAM" id="SSF103473">
    <property type="entry name" value="MFS general substrate transporter"/>
    <property type="match status" value="1"/>
</dbReference>
<feature type="transmembrane region" description="Helical" evidence="6">
    <location>
        <begin position="135"/>
        <end position="153"/>
    </location>
</feature>
<evidence type="ECO:0000256" key="6">
    <source>
        <dbReference type="SAM" id="Phobius"/>
    </source>
</evidence>
<dbReference type="KEGG" id="fcz:IMF26_08480"/>
<feature type="transmembrane region" description="Helical" evidence="6">
    <location>
        <begin position="295"/>
        <end position="317"/>
    </location>
</feature>
<evidence type="ECO:0000256" key="3">
    <source>
        <dbReference type="ARBA" id="ARBA00022692"/>
    </source>
</evidence>
<reference evidence="8" key="2">
    <citation type="journal article" date="2023" name="Biology">
        <title>Prokaryotic Life Associated with Coal-Fire Gas Vents Revealed by Metagenomics.</title>
        <authorList>
            <person name="Kadnikov V.V."/>
            <person name="Mardanov A.V."/>
            <person name="Beletsky A.V."/>
            <person name="Karnachuk O.V."/>
            <person name="Ravin N.V."/>
        </authorList>
    </citation>
    <scope>NUCLEOTIDE SEQUENCE</scope>
    <source>
        <strain evidence="8">Bu02</strain>
    </source>
</reference>
<dbReference type="GO" id="GO:0005886">
    <property type="term" value="C:plasma membrane"/>
    <property type="evidence" value="ECO:0007669"/>
    <property type="project" value="UniProtKB-SubCell"/>
</dbReference>
<dbReference type="EMBL" id="CP062796">
    <property type="protein sequence ID" value="QUL98083.1"/>
    <property type="molecule type" value="Genomic_DNA"/>
</dbReference>
<evidence type="ECO:0000256" key="5">
    <source>
        <dbReference type="ARBA" id="ARBA00023136"/>
    </source>
</evidence>
<evidence type="ECO:0000256" key="1">
    <source>
        <dbReference type="ARBA" id="ARBA00004651"/>
    </source>
</evidence>
<dbReference type="InterPro" id="IPR005829">
    <property type="entry name" value="Sugar_transporter_CS"/>
</dbReference>
<dbReference type="Gene3D" id="1.20.1250.20">
    <property type="entry name" value="MFS general substrate transporter like domains"/>
    <property type="match status" value="2"/>
</dbReference>
<dbReference type="AlphaFoldDB" id="A0AAT9LC14"/>
<sequence>MFNIIIAGLTSLLTDISTEMVYPLLPLFLTTRLGASPAIVGIIEGIAESTASILKVFSGAISDKIGKRKPLAIGGYSFSTLGKLSLVFANSWHMVLWGRILDRFGKGIRTAPRDALIAESSHEGERGAAFGLHRLMDSFGASIGIILAYYLVTSYKGDYAKVFLYSVIPAVLGVACLFLIREKPGYTPRENKGFHLSLNWKALDPRLRAFLIATFVFTLGNSSNQFLLLRAENIGVSPSTVILLYLTYNLVYTAVSYPAGKLSDRIGRRTLLVLGYLAYGLVYLGFAFVKSPSALWALFGTYGLYIGFTEGVEKALVSDIAPPAQKATLIGLHATLVGIGLFPASTLAGFLWKAYGPRAPFFFGGAMGLLAAFGLWWVLRDK</sequence>
<feature type="transmembrane region" description="Helical" evidence="6">
    <location>
        <begin position="271"/>
        <end position="289"/>
    </location>
</feature>